<evidence type="ECO:0000313" key="2">
    <source>
        <dbReference type="Proteomes" id="UP001617669"/>
    </source>
</evidence>
<dbReference type="Pfam" id="PF05610">
    <property type="entry name" value="DUF779"/>
    <property type="match status" value="1"/>
</dbReference>
<organism evidence="1 2">
    <name type="scientific">Methylobacillus methanolivorans</name>
    <dbReference type="NCBI Taxonomy" id="1848927"/>
    <lineage>
        <taxon>Bacteria</taxon>
        <taxon>Pseudomonadati</taxon>
        <taxon>Pseudomonadota</taxon>
        <taxon>Betaproteobacteria</taxon>
        <taxon>Nitrosomonadales</taxon>
        <taxon>Methylophilaceae</taxon>
        <taxon>Methylobacillus</taxon>
    </lineage>
</organism>
<evidence type="ECO:0000313" key="1">
    <source>
        <dbReference type="EMBL" id="MFJ5444725.1"/>
    </source>
</evidence>
<keyword evidence="2" id="KW-1185">Reference proteome</keyword>
<gene>
    <name evidence="1" type="ORF">ACIKP9_00635</name>
</gene>
<dbReference type="EMBL" id="JBIWXY010000001">
    <property type="protein sequence ID" value="MFJ5444725.1"/>
    <property type="molecule type" value="Genomic_DNA"/>
</dbReference>
<dbReference type="InterPro" id="IPR008497">
    <property type="entry name" value="DUF779"/>
</dbReference>
<comment type="caution">
    <text evidence="1">The sequence shown here is derived from an EMBL/GenBank/DDBJ whole genome shotgun (WGS) entry which is preliminary data.</text>
</comment>
<dbReference type="RefSeq" id="WP_400877921.1">
    <property type="nucleotide sequence ID" value="NZ_JBIWXY010000001.1"/>
</dbReference>
<accession>A0ABW8GL76</accession>
<proteinExistence type="predicted"/>
<dbReference type="Proteomes" id="UP001617669">
    <property type="component" value="Unassembled WGS sequence"/>
</dbReference>
<protein>
    <submittedName>
        <fullName evidence="1">DUF779 domain-containing protein</fullName>
    </submittedName>
</protein>
<reference evidence="1 2" key="1">
    <citation type="submission" date="2024-11" db="EMBL/GenBank/DDBJ databases">
        <authorList>
            <person name="Kaparullina E.N."/>
            <person name="Delegan Y.A."/>
            <person name="Doronina N.V."/>
        </authorList>
    </citation>
    <scope>NUCLEOTIDE SEQUENCE [LARGE SCALE GENOMIC DNA]</scope>
    <source>
        <strain evidence="1 2">7sh_L</strain>
    </source>
</reference>
<name>A0ABW8GL76_9PROT</name>
<sequence length="124" mass="13597">MATSRIVATPAAAALIDELQARHGKLMFHQSGGCCEGSAPMCLQEGEFLLGSSDVKVGMVHGVPFYMNKTQFEYWQHTHLTLDAITGHGGMFSLEQATGRHFLIRSRLFTDAELQDLEPVENCG</sequence>
<dbReference type="PIRSF" id="PIRSF009151">
    <property type="entry name" value="DUF779"/>
    <property type="match status" value="1"/>
</dbReference>